<name>A0AAJ7RKB8_CEPCN</name>
<protein>
    <submittedName>
        <fullName evidence="2">Uncharacterized protein LOC112494597</fullName>
    </submittedName>
</protein>
<sequence>MAGSAPPVTESPTIFPGGGRRRWSSVCNVLLAGETRPLSIAEIDHYLSYARPISHMPGTLYQGENRSISRNVDPCHANLLFDFRATSVYEKELVRSMTSTARYLPFR</sequence>
<keyword evidence="1" id="KW-1185">Reference proteome</keyword>
<accession>A0AAJ7RKB8</accession>
<evidence type="ECO:0000313" key="1">
    <source>
        <dbReference type="Proteomes" id="UP000694920"/>
    </source>
</evidence>
<reference evidence="2" key="1">
    <citation type="submission" date="2025-08" db="UniProtKB">
        <authorList>
            <consortium name="RefSeq"/>
        </authorList>
    </citation>
    <scope>IDENTIFICATION</scope>
</reference>
<dbReference type="Proteomes" id="UP000694920">
    <property type="component" value="Unplaced"/>
</dbReference>
<dbReference type="KEGG" id="ccin:112494597"/>
<evidence type="ECO:0000313" key="2">
    <source>
        <dbReference type="RefSeq" id="XP_024942521.1"/>
    </source>
</evidence>
<proteinExistence type="predicted"/>
<dbReference type="AlphaFoldDB" id="A0AAJ7RKB8"/>
<dbReference type="RefSeq" id="XP_024942521.1">
    <property type="nucleotide sequence ID" value="XM_025086753.1"/>
</dbReference>
<gene>
    <name evidence="2" type="primary">LOC112494597</name>
</gene>
<organism evidence="1 2">
    <name type="scientific">Cephus cinctus</name>
    <name type="common">Wheat stem sawfly</name>
    <dbReference type="NCBI Taxonomy" id="211228"/>
    <lineage>
        <taxon>Eukaryota</taxon>
        <taxon>Metazoa</taxon>
        <taxon>Ecdysozoa</taxon>
        <taxon>Arthropoda</taxon>
        <taxon>Hexapoda</taxon>
        <taxon>Insecta</taxon>
        <taxon>Pterygota</taxon>
        <taxon>Neoptera</taxon>
        <taxon>Endopterygota</taxon>
        <taxon>Hymenoptera</taxon>
        <taxon>Cephoidea</taxon>
        <taxon>Cephidae</taxon>
        <taxon>Cephus</taxon>
    </lineage>
</organism>
<dbReference type="GeneID" id="112494597"/>